<keyword evidence="12 14" id="KW-0539">Nucleus</keyword>
<keyword evidence="5 14" id="KW-0479">Metal-binding</keyword>
<dbReference type="Gene3D" id="3.40.50.410">
    <property type="entry name" value="von Willebrand factor, type A domain"/>
    <property type="match status" value="1"/>
</dbReference>
<feature type="region of interest" description="Disordered" evidence="15">
    <location>
        <begin position="169"/>
        <end position="194"/>
    </location>
</feature>
<evidence type="ECO:0000256" key="4">
    <source>
        <dbReference type="ARBA" id="ARBA00021280"/>
    </source>
</evidence>
<dbReference type="PANTHER" id="PTHR12831">
    <property type="entry name" value="TRANSCRIPTION INITIATION FACTOR IIH TFIIH , POLYPEPTIDE 3-RELATED"/>
    <property type="match status" value="1"/>
</dbReference>
<protein>
    <recommendedName>
        <fullName evidence="4 14">General transcription and DNA repair factor IIH subunit TFB4</fullName>
        <shortName evidence="14">TFIIH subunit TFB4</shortName>
    </recommendedName>
    <alternativeName>
        <fullName evidence="13 14">RNA polymerase II transcription factor B subunit 4</fullName>
    </alternativeName>
</protein>
<dbReference type="Proteomes" id="UP000800092">
    <property type="component" value="Unassembled WGS sequence"/>
</dbReference>
<keyword evidence="6 14" id="KW-0227">DNA damage</keyword>
<dbReference type="InterPro" id="IPR036465">
    <property type="entry name" value="vWFA_dom_sf"/>
</dbReference>
<comment type="function">
    <text evidence="1 14">Component of the general transcription and DNA repair factor IIH (TFIIH) core complex, which is involved in general and transcription-coupled nucleotide excision repair (NER) of damaged DNA and, when complexed to TFIIK, in RNA transcription by RNA polymerase II. In NER, TFIIH acts by opening DNA around the lesion to allow the excision of the damaged oligonucleotide and its replacement by a new DNA fragment. In transcription, TFIIH has an essential role in transcription initiation. When the pre-initiation complex (PIC) has been established, TFIIH is required for promoter opening and promoter escape. Phosphorylation of the C-terminal tail (CTD) of the largest subunit of RNA polymerase II by the kinase module TFIIK controls the initiation of transcription.</text>
</comment>
<evidence type="ECO:0000256" key="10">
    <source>
        <dbReference type="ARBA" id="ARBA00023163"/>
    </source>
</evidence>
<evidence type="ECO:0000256" key="14">
    <source>
        <dbReference type="RuleBase" id="RU368090"/>
    </source>
</evidence>
<evidence type="ECO:0000256" key="5">
    <source>
        <dbReference type="ARBA" id="ARBA00022723"/>
    </source>
</evidence>
<evidence type="ECO:0000313" key="16">
    <source>
        <dbReference type="EMBL" id="KAF2239930.1"/>
    </source>
</evidence>
<evidence type="ECO:0000256" key="8">
    <source>
        <dbReference type="ARBA" id="ARBA00022833"/>
    </source>
</evidence>
<dbReference type="Pfam" id="PF03850">
    <property type="entry name" value="Tfb4"/>
    <property type="match status" value="1"/>
</dbReference>
<dbReference type="GO" id="GO:0000439">
    <property type="term" value="C:transcription factor TFIIH core complex"/>
    <property type="evidence" value="ECO:0007669"/>
    <property type="project" value="UniProtKB-UniRule"/>
</dbReference>
<reference evidence="16" key="1">
    <citation type="journal article" date="2020" name="Stud. Mycol.">
        <title>101 Dothideomycetes genomes: a test case for predicting lifestyles and emergence of pathogens.</title>
        <authorList>
            <person name="Haridas S."/>
            <person name="Albert R."/>
            <person name="Binder M."/>
            <person name="Bloem J."/>
            <person name="Labutti K."/>
            <person name="Salamov A."/>
            <person name="Andreopoulos B."/>
            <person name="Baker S."/>
            <person name="Barry K."/>
            <person name="Bills G."/>
            <person name="Bluhm B."/>
            <person name="Cannon C."/>
            <person name="Castanera R."/>
            <person name="Culley D."/>
            <person name="Daum C."/>
            <person name="Ezra D."/>
            <person name="Gonzalez J."/>
            <person name="Henrissat B."/>
            <person name="Kuo A."/>
            <person name="Liang C."/>
            <person name="Lipzen A."/>
            <person name="Lutzoni F."/>
            <person name="Magnuson J."/>
            <person name="Mondo S."/>
            <person name="Nolan M."/>
            <person name="Ohm R."/>
            <person name="Pangilinan J."/>
            <person name="Park H.-J."/>
            <person name="Ramirez L."/>
            <person name="Alfaro M."/>
            <person name="Sun H."/>
            <person name="Tritt A."/>
            <person name="Yoshinaga Y."/>
            <person name="Zwiers L.-H."/>
            <person name="Turgeon B."/>
            <person name="Goodwin S."/>
            <person name="Spatafora J."/>
            <person name="Crous P."/>
            <person name="Grigoriev I."/>
        </authorList>
    </citation>
    <scope>NUCLEOTIDE SEQUENCE</scope>
    <source>
        <strain evidence="16">Tuck. ex Michener</strain>
    </source>
</reference>
<evidence type="ECO:0000256" key="11">
    <source>
        <dbReference type="ARBA" id="ARBA00023204"/>
    </source>
</evidence>
<proteinExistence type="inferred from homology"/>
<keyword evidence="10 14" id="KW-0804">Transcription</keyword>
<evidence type="ECO:0000256" key="3">
    <source>
        <dbReference type="ARBA" id="ARBA00005273"/>
    </source>
</evidence>
<evidence type="ECO:0000256" key="15">
    <source>
        <dbReference type="SAM" id="MobiDB-lite"/>
    </source>
</evidence>
<dbReference type="GO" id="GO:0005675">
    <property type="term" value="C:transcription factor TFIIH holo complex"/>
    <property type="evidence" value="ECO:0007669"/>
    <property type="project" value="UniProtKB-UniRule"/>
</dbReference>
<dbReference type="GO" id="GO:0006289">
    <property type="term" value="P:nucleotide-excision repair"/>
    <property type="evidence" value="ECO:0007669"/>
    <property type="project" value="UniProtKB-UniRule"/>
</dbReference>
<keyword evidence="9 14" id="KW-0805">Transcription regulation</keyword>
<comment type="subunit">
    <text evidence="14">Component of the 7-subunit TFIIH core complex composed of XPB/SSL2, XPD/RAD3, SSL1, TFB1, TFB2, TFB4 and TFB5, which is active in NER. The core complex associates with the 3-subunit CTD-kinase module TFIIK composed of CCL1, KIN28 and TFB3 to form the 10-subunit holoenzyme (holo-TFIIH) active in transcription.</text>
</comment>
<evidence type="ECO:0000256" key="9">
    <source>
        <dbReference type="ARBA" id="ARBA00023015"/>
    </source>
</evidence>
<comment type="similarity">
    <text evidence="3 14">Belongs to the TFB4 family.</text>
</comment>
<dbReference type="InterPro" id="IPR004600">
    <property type="entry name" value="TFIIH_Tfb4/GTF2H3"/>
</dbReference>
<keyword evidence="7 14" id="KW-0863">Zinc-finger</keyword>
<sequence length="399" mass="42336">MNAIDGTERQEASSEGPPPALLVIILDTNPYAWTILRETITLLDAVANLQIFINAHLAFSHANQVAVIASHTDRAVWLYPTPARTRKNISNGAVPGPDGDTSISNGNAVYNSNKYKPFAQVEEELMASLRSLMSTTDPSSLESTTSTMMAGALSTALCYISKTSEAYNATRSTDPNPSYTYDAPPTADPNDPNSPLTGLQSRIFIFSVSTSLATQYIPLMNGIFAAQRLRVAIDVLSLNPSTSPSAFLQQAADATNGIFYAPPRPNPPNPIALLPTLLSLFVHDQTSRRALYMPTAAATSASSSSSTASTAINFQAACFCHRRTVTIGYVCSICLSIFCEECGVVRDGVCLTCGTRLRLGRYGREPKVVAGRKKKKRGGEGEGGTASGSGTPLATPGLG</sequence>
<dbReference type="OrthoDB" id="17307at2759"/>
<keyword evidence="8 14" id="KW-0862">Zinc</keyword>
<evidence type="ECO:0000256" key="2">
    <source>
        <dbReference type="ARBA" id="ARBA00004123"/>
    </source>
</evidence>
<evidence type="ECO:0000256" key="12">
    <source>
        <dbReference type="ARBA" id="ARBA00023242"/>
    </source>
</evidence>
<feature type="region of interest" description="Disordered" evidence="15">
    <location>
        <begin position="368"/>
        <end position="399"/>
    </location>
</feature>
<name>A0A6A6HR67_VIRVR</name>
<dbReference type="AlphaFoldDB" id="A0A6A6HR67"/>
<evidence type="ECO:0000256" key="7">
    <source>
        <dbReference type="ARBA" id="ARBA00022771"/>
    </source>
</evidence>
<feature type="compositionally biased region" description="Low complexity" evidence="15">
    <location>
        <begin position="182"/>
        <end position="194"/>
    </location>
</feature>
<dbReference type="PANTHER" id="PTHR12831:SF0">
    <property type="entry name" value="GENERAL TRANSCRIPTION FACTOR IIH SUBUNIT 3"/>
    <property type="match status" value="1"/>
</dbReference>
<gene>
    <name evidence="16" type="ORF">EV356DRAFT_527781</name>
</gene>
<dbReference type="GO" id="GO:0006355">
    <property type="term" value="P:regulation of DNA-templated transcription"/>
    <property type="evidence" value="ECO:0007669"/>
    <property type="project" value="InterPro"/>
</dbReference>
<evidence type="ECO:0000313" key="17">
    <source>
        <dbReference type="Proteomes" id="UP000800092"/>
    </source>
</evidence>
<organism evidence="16 17">
    <name type="scientific">Viridothelium virens</name>
    <name type="common">Speckled blister lichen</name>
    <name type="synonym">Trypethelium virens</name>
    <dbReference type="NCBI Taxonomy" id="1048519"/>
    <lineage>
        <taxon>Eukaryota</taxon>
        <taxon>Fungi</taxon>
        <taxon>Dikarya</taxon>
        <taxon>Ascomycota</taxon>
        <taxon>Pezizomycotina</taxon>
        <taxon>Dothideomycetes</taxon>
        <taxon>Dothideomycetes incertae sedis</taxon>
        <taxon>Trypetheliales</taxon>
        <taxon>Trypetheliaceae</taxon>
        <taxon>Viridothelium</taxon>
    </lineage>
</organism>
<evidence type="ECO:0000256" key="1">
    <source>
        <dbReference type="ARBA" id="ARBA00002817"/>
    </source>
</evidence>
<evidence type="ECO:0000256" key="6">
    <source>
        <dbReference type="ARBA" id="ARBA00022763"/>
    </source>
</evidence>
<feature type="compositionally biased region" description="Polar residues" evidence="15">
    <location>
        <begin position="169"/>
        <end position="179"/>
    </location>
</feature>
<dbReference type="GO" id="GO:0008270">
    <property type="term" value="F:zinc ion binding"/>
    <property type="evidence" value="ECO:0007669"/>
    <property type="project" value="UniProtKB-KW"/>
</dbReference>
<keyword evidence="17" id="KW-1185">Reference proteome</keyword>
<dbReference type="EMBL" id="ML991771">
    <property type="protein sequence ID" value="KAF2239930.1"/>
    <property type="molecule type" value="Genomic_DNA"/>
</dbReference>
<keyword evidence="11 14" id="KW-0234">DNA repair</keyword>
<accession>A0A6A6HR67</accession>
<evidence type="ECO:0000256" key="13">
    <source>
        <dbReference type="ARBA" id="ARBA00033341"/>
    </source>
</evidence>
<comment type="subcellular location">
    <subcellularLocation>
        <location evidence="2 14">Nucleus</location>
    </subcellularLocation>
</comment>